<reference evidence="2" key="1">
    <citation type="journal article" date="2023" name="Nat. Plants">
        <title>Single-cell RNA sequencing provides a high-resolution roadmap for understanding the multicellular compartmentation of specialized metabolism.</title>
        <authorList>
            <person name="Sun S."/>
            <person name="Shen X."/>
            <person name="Li Y."/>
            <person name="Li Y."/>
            <person name="Wang S."/>
            <person name="Li R."/>
            <person name="Zhang H."/>
            <person name="Shen G."/>
            <person name="Guo B."/>
            <person name="Wei J."/>
            <person name="Xu J."/>
            <person name="St-Pierre B."/>
            <person name="Chen S."/>
            <person name="Sun C."/>
        </authorList>
    </citation>
    <scope>NUCLEOTIDE SEQUENCE [LARGE SCALE GENOMIC DNA]</scope>
</reference>
<sequence length="132" mass="14549">MAYEVDLDLYDKVDVNESKVSTTSRSICCLVKKAESKWWSRLLKQEGKPPLFLKADWDKWVDEDEQDEKPAAPDMDFGDFDLSKLSMLGGGDGAEGADQDEGDEDSDTEDEINEEAATSAKSHSVHEAAATA</sequence>
<evidence type="ECO:0000313" key="1">
    <source>
        <dbReference type="EMBL" id="KAI5654650.1"/>
    </source>
</evidence>
<accession>A0ACC0A320</accession>
<name>A0ACC0A320_CATRO</name>
<dbReference type="Proteomes" id="UP001060085">
    <property type="component" value="Linkage Group LG07"/>
</dbReference>
<protein>
    <submittedName>
        <fullName evidence="1">Uncharacterized protein</fullName>
    </submittedName>
</protein>
<keyword evidence="2" id="KW-1185">Reference proteome</keyword>
<comment type="caution">
    <text evidence="1">The sequence shown here is derived from an EMBL/GenBank/DDBJ whole genome shotgun (WGS) entry which is preliminary data.</text>
</comment>
<evidence type="ECO:0000313" key="2">
    <source>
        <dbReference type="Proteomes" id="UP001060085"/>
    </source>
</evidence>
<organism evidence="1 2">
    <name type="scientific">Catharanthus roseus</name>
    <name type="common">Madagascar periwinkle</name>
    <name type="synonym">Vinca rosea</name>
    <dbReference type="NCBI Taxonomy" id="4058"/>
    <lineage>
        <taxon>Eukaryota</taxon>
        <taxon>Viridiplantae</taxon>
        <taxon>Streptophyta</taxon>
        <taxon>Embryophyta</taxon>
        <taxon>Tracheophyta</taxon>
        <taxon>Spermatophyta</taxon>
        <taxon>Magnoliopsida</taxon>
        <taxon>eudicotyledons</taxon>
        <taxon>Gunneridae</taxon>
        <taxon>Pentapetalae</taxon>
        <taxon>asterids</taxon>
        <taxon>lamiids</taxon>
        <taxon>Gentianales</taxon>
        <taxon>Apocynaceae</taxon>
        <taxon>Rauvolfioideae</taxon>
        <taxon>Vinceae</taxon>
        <taxon>Catharanthinae</taxon>
        <taxon>Catharanthus</taxon>
    </lineage>
</organism>
<dbReference type="EMBL" id="CM044707">
    <property type="protein sequence ID" value="KAI5654650.1"/>
    <property type="molecule type" value="Genomic_DNA"/>
</dbReference>
<gene>
    <name evidence="1" type="ORF">M9H77_31837</name>
</gene>
<proteinExistence type="predicted"/>